<accession>A0A846M4X7</accession>
<organism evidence="1 2">
    <name type="scientific">Sphingobium vermicomposti</name>
    <dbReference type="NCBI Taxonomy" id="529005"/>
    <lineage>
        <taxon>Bacteria</taxon>
        <taxon>Pseudomonadati</taxon>
        <taxon>Pseudomonadota</taxon>
        <taxon>Alphaproteobacteria</taxon>
        <taxon>Sphingomonadales</taxon>
        <taxon>Sphingomonadaceae</taxon>
        <taxon>Sphingobium</taxon>
    </lineage>
</organism>
<gene>
    <name evidence="1" type="ORF">FHS54_000580</name>
</gene>
<evidence type="ECO:0000313" key="2">
    <source>
        <dbReference type="Proteomes" id="UP000576821"/>
    </source>
</evidence>
<dbReference type="EMBL" id="JAASQR010000001">
    <property type="protein sequence ID" value="NIJ15631.1"/>
    <property type="molecule type" value="Genomic_DNA"/>
</dbReference>
<sequence>MSFANDVQARLLNALFDAAHPMSVTELETQLRVTRRDLWSAVRAQAVLGNVRKGQPLQLTAAARAAIAAGRAAHPAAVAA</sequence>
<comment type="caution">
    <text evidence="1">The sequence shown here is derived from an EMBL/GenBank/DDBJ whole genome shotgun (WGS) entry which is preliminary data.</text>
</comment>
<protein>
    <submittedName>
        <fullName evidence="1">Uncharacterized protein</fullName>
    </submittedName>
</protein>
<proteinExistence type="predicted"/>
<evidence type="ECO:0000313" key="1">
    <source>
        <dbReference type="EMBL" id="NIJ15631.1"/>
    </source>
</evidence>
<reference evidence="1 2" key="1">
    <citation type="submission" date="2020-03" db="EMBL/GenBank/DDBJ databases">
        <title>Genomic Encyclopedia of Type Strains, Phase IV (KMG-IV): sequencing the most valuable type-strain genomes for metagenomic binning, comparative biology and taxonomic classification.</title>
        <authorList>
            <person name="Goeker M."/>
        </authorList>
    </citation>
    <scope>NUCLEOTIDE SEQUENCE [LARGE SCALE GENOMIC DNA]</scope>
    <source>
        <strain evidence="1 2">DSM 21299</strain>
    </source>
</reference>
<dbReference type="Proteomes" id="UP000576821">
    <property type="component" value="Unassembled WGS sequence"/>
</dbReference>
<name>A0A846M4X7_9SPHN</name>
<dbReference type="RefSeq" id="WP_167302271.1">
    <property type="nucleotide sequence ID" value="NZ_JAASQR010000001.1"/>
</dbReference>
<dbReference type="AlphaFoldDB" id="A0A846M4X7"/>
<keyword evidence="2" id="KW-1185">Reference proteome</keyword>